<dbReference type="AlphaFoldDB" id="A0A417YZ03"/>
<evidence type="ECO:0000256" key="2">
    <source>
        <dbReference type="ARBA" id="ARBA00022475"/>
    </source>
</evidence>
<keyword evidence="10" id="KW-1185">Reference proteome</keyword>
<comment type="caution">
    <text evidence="9">The sequence shown here is derived from an EMBL/GenBank/DDBJ whole genome shotgun (WGS) entry which is preliminary data.</text>
</comment>
<accession>A0A417YZ03</accession>
<dbReference type="GO" id="GO:0005886">
    <property type="term" value="C:plasma membrane"/>
    <property type="evidence" value="ECO:0007669"/>
    <property type="project" value="UniProtKB-SubCell"/>
</dbReference>
<evidence type="ECO:0000313" key="9">
    <source>
        <dbReference type="EMBL" id="RHW43117.1"/>
    </source>
</evidence>
<dbReference type="HAMAP" id="MF_01515">
    <property type="entry name" value="UPF0316"/>
    <property type="match status" value="1"/>
</dbReference>
<dbReference type="CDD" id="cd16381">
    <property type="entry name" value="YitT_C_like_1"/>
    <property type="match status" value="1"/>
</dbReference>
<dbReference type="PANTHER" id="PTHR40060">
    <property type="entry name" value="UPF0316 PROTEIN YEBE"/>
    <property type="match status" value="1"/>
</dbReference>
<feature type="domain" description="DUF2179" evidence="7">
    <location>
        <begin position="110"/>
        <end position="162"/>
    </location>
</feature>
<dbReference type="InterPro" id="IPR019264">
    <property type="entry name" value="DUF2179"/>
</dbReference>
<dbReference type="InterPro" id="IPR022930">
    <property type="entry name" value="UPF0316"/>
</dbReference>
<dbReference type="RefSeq" id="WP_118918725.1">
    <property type="nucleotide sequence ID" value="NZ_QWEG01000001.1"/>
</dbReference>
<keyword evidence="4 6" id="KW-1133">Transmembrane helix</keyword>
<dbReference type="EMBL" id="QWEG01000001">
    <property type="protein sequence ID" value="RHW43117.1"/>
    <property type="molecule type" value="Genomic_DNA"/>
</dbReference>
<evidence type="ECO:0000256" key="3">
    <source>
        <dbReference type="ARBA" id="ARBA00022692"/>
    </source>
</evidence>
<evidence type="ECO:0000259" key="7">
    <source>
        <dbReference type="Pfam" id="PF10035"/>
    </source>
</evidence>
<dbReference type="PANTHER" id="PTHR40060:SF1">
    <property type="entry name" value="UPF0316 PROTEIN YEBE"/>
    <property type="match status" value="1"/>
</dbReference>
<keyword evidence="2 6" id="KW-1003">Cell membrane</keyword>
<dbReference type="Pfam" id="PF10035">
    <property type="entry name" value="DUF2179"/>
    <property type="match status" value="1"/>
</dbReference>
<name>A0A417YZ03_9BACI</name>
<gene>
    <name evidence="9" type="ORF">D1B31_00090</name>
</gene>
<feature type="transmembrane region" description="Helical" evidence="6">
    <location>
        <begin position="6"/>
        <end position="25"/>
    </location>
</feature>
<comment type="subcellular location">
    <subcellularLocation>
        <location evidence="1 6">Cell membrane</location>
        <topology evidence="1 6">Multi-pass membrane protein</topology>
    </subcellularLocation>
</comment>
<sequence>MSSIILTIIGINILYVSLFTLRVMIVMKGYRVLASVLSMGEVFVYLMGLTIVLDNLDKPLNIAAYCFGWGLGVYIGSRIEAYLALGYVVVEVIVDSLDTTLPVQIREQGFGVTSWLADGKDGKRLVMKILARRNREPKLRKFITSIYPKAFMISYEPTRFNGGFLLKRLG</sequence>
<protein>
    <recommendedName>
        <fullName evidence="6">UPF0316 protein D1B31_00090</fullName>
    </recommendedName>
</protein>
<feature type="transmembrane region" description="Helical" evidence="6">
    <location>
        <begin position="32"/>
        <end position="53"/>
    </location>
</feature>
<evidence type="ECO:0000256" key="6">
    <source>
        <dbReference type="HAMAP-Rule" id="MF_01515"/>
    </source>
</evidence>
<reference evidence="9 10" key="1">
    <citation type="journal article" date="2017" name="Int. J. Syst. Evol. Microbiol.">
        <title>Bacillus notoginsengisoli sp. nov., a novel bacterium isolated from the rhizosphere of Panax notoginseng.</title>
        <authorList>
            <person name="Zhang M.Y."/>
            <person name="Cheng J."/>
            <person name="Cai Y."/>
            <person name="Zhang T.Y."/>
            <person name="Wu Y.Y."/>
            <person name="Manikprabhu D."/>
            <person name="Li W.J."/>
            <person name="Zhang Y.X."/>
        </authorList>
    </citation>
    <scope>NUCLEOTIDE SEQUENCE [LARGE SCALE GENOMIC DNA]</scope>
    <source>
        <strain evidence="9 10">JCM 30743</strain>
    </source>
</reference>
<dbReference type="InterPro" id="IPR044035">
    <property type="entry name" value="DUF5698"/>
</dbReference>
<evidence type="ECO:0000256" key="5">
    <source>
        <dbReference type="ARBA" id="ARBA00023136"/>
    </source>
</evidence>
<evidence type="ECO:0000256" key="1">
    <source>
        <dbReference type="ARBA" id="ARBA00004651"/>
    </source>
</evidence>
<dbReference type="NCBIfam" id="NF003194">
    <property type="entry name" value="PRK04164.1-5"/>
    <property type="match status" value="1"/>
</dbReference>
<evidence type="ECO:0000256" key="4">
    <source>
        <dbReference type="ARBA" id="ARBA00022989"/>
    </source>
</evidence>
<evidence type="ECO:0000313" key="10">
    <source>
        <dbReference type="Proteomes" id="UP000284416"/>
    </source>
</evidence>
<evidence type="ECO:0000259" key="8">
    <source>
        <dbReference type="Pfam" id="PF18955"/>
    </source>
</evidence>
<keyword evidence="5 6" id="KW-0472">Membrane</keyword>
<comment type="similarity">
    <text evidence="6">Belongs to the UPF0316 family.</text>
</comment>
<dbReference type="OrthoDB" id="48231at2"/>
<feature type="domain" description="DUF5698" evidence="8">
    <location>
        <begin position="20"/>
        <end position="76"/>
    </location>
</feature>
<organism evidence="9 10">
    <name type="scientific">Neobacillus notoginsengisoli</name>
    <dbReference type="NCBI Taxonomy" id="1578198"/>
    <lineage>
        <taxon>Bacteria</taxon>
        <taxon>Bacillati</taxon>
        <taxon>Bacillota</taxon>
        <taxon>Bacilli</taxon>
        <taxon>Bacillales</taxon>
        <taxon>Bacillaceae</taxon>
        <taxon>Neobacillus</taxon>
    </lineage>
</organism>
<dbReference type="Pfam" id="PF18955">
    <property type="entry name" value="DUF5698"/>
    <property type="match status" value="1"/>
</dbReference>
<dbReference type="Proteomes" id="UP000284416">
    <property type="component" value="Unassembled WGS sequence"/>
</dbReference>
<proteinExistence type="inferred from homology"/>
<keyword evidence="3 6" id="KW-0812">Transmembrane</keyword>